<feature type="domain" description="PAC" evidence="10">
    <location>
        <begin position="324"/>
        <end position="376"/>
    </location>
</feature>
<dbReference type="Gene3D" id="3.30.565.10">
    <property type="entry name" value="Histidine kinase-like ATPase, C-terminal domain"/>
    <property type="match status" value="1"/>
</dbReference>
<dbReference type="InterPro" id="IPR036890">
    <property type="entry name" value="HATPase_C_sf"/>
</dbReference>
<sequence>MNVNLSLRQLLLGLVVVFGLLVAGGQFTFIMYTYTGELLAEIRQVVRLAGGSLAASLEADQQEGDGRYAQRLVERLAPLPHLAYAAFVDDVGVVRHATAEELVGQRLAAVDPPPAMLFDRARQQMVGQVLDDDARRRLWAAFPVRMQTEEGQAGEPRTGLLVLVTDTAVIQRDALRRALEQTLVVLIPVFLLSVGIGFLAKLLLTDRIEQLLAYTRSQVEGRNLPLPVTGRDELGQLGERLAALMRSVVESRDFHVHLLDGMPNPIWRAGSDGQRDYLNRAWLQFTGRTLEQELGEGWTAGVHPQDIEACLAAWRESFAARRPFSLEYRLRYRDGTYHWVADHGEPVFGPAGEFIGFVGSCFDLQAQKESAAAIAASEARFRGLVERSLVGVYLIQDGRIVYANPRLADWFGYAEDQIAGLPVDDLVADEDVMLVREMLRQRLEAGVQHLNYGFRARRRDGSVFPVEVFGSRIDIDGRPAVIGTLLDVTERERDRAALAAAAEVVEASPTVLFRWAPTDGWPVRYVSENVHRWGYRVADMLDTGFRFADLVHPDDLARVGEEVAAHLADGRNEYVQEYRLRLADGSYTWIEDLTSVHRDEAGQVSHFEGLITDISERHAAQEALKQLNAELEERVEQRTRELAALNKELETFAYSVSHDLKAPLRGIDGYSHLLLEDHAGQLDEEGRLFLGNIRAGVKQMGRLIDDLLAYARLERRNLQNSDIRLPDMVRGILAERGGELEQGGARVELEVPDITVRADADGLAQMLRNLIDNAFKYSRDAASPLVRIGAAAAEGSCHIWVQDNGIGFDMKFHDRIFEIFQRLQRAEDYGGTGIGLAMVRRAATRMGGKVWAESAPGEGATFHVELPQ</sequence>
<feature type="domain" description="PAC" evidence="10">
    <location>
        <begin position="574"/>
        <end position="626"/>
    </location>
</feature>
<evidence type="ECO:0000313" key="12">
    <source>
        <dbReference type="Proteomes" id="UP000603602"/>
    </source>
</evidence>
<proteinExistence type="predicted"/>
<dbReference type="Gene3D" id="1.10.287.130">
    <property type="match status" value="1"/>
</dbReference>
<feature type="domain" description="PAC" evidence="10">
    <location>
        <begin position="450"/>
        <end position="500"/>
    </location>
</feature>
<feature type="transmembrane region" description="Helical" evidence="7">
    <location>
        <begin position="182"/>
        <end position="204"/>
    </location>
</feature>
<dbReference type="InterPro" id="IPR005467">
    <property type="entry name" value="His_kinase_dom"/>
</dbReference>
<evidence type="ECO:0000256" key="4">
    <source>
        <dbReference type="ARBA" id="ARBA00022679"/>
    </source>
</evidence>
<dbReference type="InterPro" id="IPR001610">
    <property type="entry name" value="PAC"/>
</dbReference>
<keyword evidence="7" id="KW-1133">Transmembrane helix</keyword>
<keyword evidence="6" id="KW-0175">Coiled coil</keyword>
<dbReference type="InterPro" id="IPR000700">
    <property type="entry name" value="PAS-assoc_C"/>
</dbReference>
<keyword evidence="3" id="KW-0597">Phosphoprotein</keyword>
<protein>
    <recommendedName>
        <fullName evidence="2">histidine kinase</fullName>
        <ecNumber evidence="2">2.7.13.3</ecNumber>
    </recommendedName>
</protein>
<evidence type="ECO:0000256" key="7">
    <source>
        <dbReference type="SAM" id="Phobius"/>
    </source>
</evidence>
<dbReference type="SMART" id="SM00387">
    <property type="entry name" value="HATPase_c"/>
    <property type="match status" value="1"/>
</dbReference>
<keyword evidence="4" id="KW-0808">Transferase</keyword>
<dbReference type="InterPro" id="IPR013655">
    <property type="entry name" value="PAS_fold_3"/>
</dbReference>
<evidence type="ECO:0000256" key="2">
    <source>
        <dbReference type="ARBA" id="ARBA00012438"/>
    </source>
</evidence>
<dbReference type="Proteomes" id="UP000603602">
    <property type="component" value="Unassembled WGS sequence"/>
</dbReference>
<feature type="transmembrane region" description="Helical" evidence="7">
    <location>
        <begin position="12"/>
        <end position="34"/>
    </location>
</feature>
<dbReference type="SUPFAM" id="SSF55785">
    <property type="entry name" value="PYP-like sensor domain (PAS domain)"/>
    <property type="match status" value="3"/>
</dbReference>
<dbReference type="CDD" id="cd00130">
    <property type="entry name" value="PAS"/>
    <property type="match status" value="3"/>
</dbReference>
<name>A0ABR9BG09_9RHOO</name>
<evidence type="ECO:0000256" key="5">
    <source>
        <dbReference type="ARBA" id="ARBA00022777"/>
    </source>
</evidence>
<gene>
    <name evidence="11" type="ORF">IFO67_15870</name>
</gene>
<organism evidence="11 12">
    <name type="scientific">Thauera sedimentorum</name>
    <dbReference type="NCBI Taxonomy" id="2767595"/>
    <lineage>
        <taxon>Bacteria</taxon>
        <taxon>Pseudomonadati</taxon>
        <taxon>Pseudomonadota</taxon>
        <taxon>Betaproteobacteria</taxon>
        <taxon>Rhodocyclales</taxon>
        <taxon>Zoogloeaceae</taxon>
        <taxon>Thauera</taxon>
    </lineage>
</organism>
<dbReference type="Pfam" id="PF08447">
    <property type="entry name" value="PAS_3"/>
    <property type="match status" value="2"/>
</dbReference>
<evidence type="ECO:0000259" key="10">
    <source>
        <dbReference type="PROSITE" id="PS50113"/>
    </source>
</evidence>
<evidence type="ECO:0000259" key="9">
    <source>
        <dbReference type="PROSITE" id="PS50112"/>
    </source>
</evidence>
<accession>A0ABR9BG09</accession>
<comment type="caution">
    <text evidence="11">The sequence shown here is derived from an EMBL/GenBank/DDBJ whole genome shotgun (WGS) entry which is preliminary data.</text>
</comment>
<dbReference type="CDD" id="cd00082">
    <property type="entry name" value="HisKA"/>
    <property type="match status" value="1"/>
</dbReference>
<dbReference type="PROSITE" id="PS50112">
    <property type="entry name" value="PAS"/>
    <property type="match status" value="2"/>
</dbReference>
<evidence type="ECO:0000256" key="1">
    <source>
        <dbReference type="ARBA" id="ARBA00000085"/>
    </source>
</evidence>
<dbReference type="InterPro" id="IPR035965">
    <property type="entry name" value="PAS-like_dom_sf"/>
</dbReference>
<evidence type="ECO:0000313" key="11">
    <source>
        <dbReference type="EMBL" id="MBD8504367.1"/>
    </source>
</evidence>
<dbReference type="EC" id="2.7.13.3" evidence="2"/>
<dbReference type="InterPro" id="IPR004358">
    <property type="entry name" value="Sig_transdc_His_kin-like_C"/>
</dbReference>
<dbReference type="PROSITE" id="PS50109">
    <property type="entry name" value="HIS_KIN"/>
    <property type="match status" value="1"/>
</dbReference>
<feature type="coiled-coil region" evidence="6">
    <location>
        <begin position="617"/>
        <end position="648"/>
    </location>
</feature>
<evidence type="ECO:0000256" key="3">
    <source>
        <dbReference type="ARBA" id="ARBA00022553"/>
    </source>
</evidence>
<reference evidence="12" key="1">
    <citation type="submission" date="2023-07" db="EMBL/GenBank/DDBJ databases">
        <title>Thauera sp. CAU 1555 isolated from sand of Yaerae Beach.</title>
        <authorList>
            <person name="Kim W."/>
        </authorList>
    </citation>
    <scope>NUCLEOTIDE SEQUENCE [LARGE SCALE GENOMIC DNA]</scope>
    <source>
        <strain evidence="12">CAU 1555</strain>
    </source>
</reference>
<dbReference type="EMBL" id="JACYTO010000002">
    <property type="protein sequence ID" value="MBD8504367.1"/>
    <property type="molecule type" value="Genomic_DNA"/>
</dbReference>
<dbReference type="Pfam" id="PF00512">
    <property type="entry name" value="HisKA"/>
    <property type="match status" value="1"/>
</dbReference>
<dbReference type="SMART" id="SM00091">
    <property type="entry name" value="PAS"/>
    <property type="match status" value="4"/>
</dbReference>
<keyword evidence="5" id="KW-0418">Kinase</keyword>
<feature type="domain" description="PAS" evidence="9">
    <location>
        <begin position="251"/>
        <end position="308"/>
    </location>
</feature>
<evidence type="ECO:0000256" key="6">
    <source>
        <dbReference type="SAM" id="Coils"/>
    </source>
</evidence>
<dbReference type="InterPro" id="IPR052162">
    <property type="entry name" value="Sensor_kinase/Photoreceptor"/>
</dbReference>
<dbReference type="InterPro" id="IPR003594">
    <property type="entry name" value="HATPase_dom"/>
</dbReference>
<keyword evidence="7" id="KW-0812">Transmembrane</keyword>
<dbReference type="InterPro" id="IPR003661">
    <property type="entry name" value="HisK_dim/P_dom"/>
</dbReference>
<dbReference type="Gene3D" id="3.30.450.20">
    <property type="entry name" value="PAS domain"/>
    <property type="match status" value="3"/>
</dbReference>
<keyword evidence="12" id="KW-1185">Reference proteome</keyword>
<dbReference type="PROSITE" id="PS50113">
    <property type="entry name" value="PAC"/>
    <property type="match status" value="3"/>
</dbReference>
<dbReference type="PRINTS" id="PR00344">
    <property type="entry name" value="BCTRLSENSOR"/>
</dbReference>
<dbReference type="InterPro" id="IPR036097">
    <property type="entry name" value="HisK_dim/P_sf"/>
</dbReference>
<dbReference type="SUPFAM" id="SSF55874">
    <property type="entry name" value="ATPase domain of HSP90 chaperone/DNA topoisomerase II/histidine kinase"/>
    <property type="match status" value="1"/>
</dbReference>
<feature type="domain" description="Histidine kinase" evidence="8">
    <location>
        <begin position="655"/>
        <end position="868"/>
    </location>
</feature>
<dbReference type="SMART" id="SM00086">
    <property type="entry name" value="PAC"/>
    <property type="match status" value="3"/>
</dbReference>
<keyword evidence="7" id="KW-0472">Membrane</keyword>
<dbReference type="PANTHER" id="PTHR43304:SF1">
    <property type="entry name" value="PAC DOMAIN-CONTAINING PROTEIN"/>
    <property type="match status" value="1"/>
</dbReference>
<evidence type="ECO:0000259" key="8">
    <source>
        <dbReference type="PROSITE" id="PS50109"/>
    </source>
</evidence>
<dbReference type="Pfam" id="PF13426">
    <property type="entry name" value="PAS_9"/>
    <property type="match status" value="1"/>
</dbReference>
<dbReference type="InterPro" id="IPR000014">
    <property type="entry name" value="PAS"/>
</dbReference>
<dbReference type="SUPFAM" id="SSF47384">
    <property type="entry name" value="Homodimeric domain of signal transducing histidine kinase"/>
    <property type="match status" value="1"/>
</dbReference>
<dbReference type="SMART" id="SM00388">
    <property type="entry name" value="HisKA"/>
    <property type="match status" value="1"/>
</dbReference>
<dbReference type="Pfam" id="PF02518">
    <property type="entry name" value="HATPase_c"/>
    <property type="match status" value="1"/>
</dbReference>
<dbReference type="NCBIfam" id="TIGR00229">
    <property type="entry name" value="sensory_box"/>
    <property type="match status" value="3"/>
</dbReference>
<feature type="domain" description="PAS" evidence="9">
    <location>
        <begin position="397"/>
        <end position="446"/>
    </location>
</feature>
<dbReference type="PANTHER" id="PTHR43304">
    <property type="entry name" value="PHYTOCHROME-LIKE PROTEIN CPH1"/>
    <property type="match status" value="1"/>
</dbReference>
<comment type="catalytic activity">
    <reaction evidence="1">
        <text>ATP + protein L-histidine = ADP + protein N-phospho-L-histidine.</text>
        <dbReference type="EC" id="2.7.13.3"/>
    </reaction>
</comment>